<name>A0A2S1LKH0_9FLAO</name>
<protein>
    <submittedName>
        <fullName evidence="2">Uncharacterized protein</fullName>
    </submittedName>
</protein>
<reference evidence="2 3" key="1">
    <citation type="submission" date="2017-04" db="EMBL/GenBank/DDBJ databases">
        <title>Complete genome sequence of Flavobacterium kingsejong AJ004.</title>
        <authorList>
            <person name="Lee P.C."/>
        </authorList>
    </citation>
    <scope>NUCLEOTIDE SEQUENCE [LARGE SCALE GENOMIC DNA]</scope>
    <source>
        <strain evidence="2 3">AJ004</strain>
    </source>
</reference>
<dbReference type="EMBL" id="CP020919">
    <property type="protein sequence ID" value="AWG24245.1"/>
    <property type="molecule type" value="Genomic_DNA"/>
</dbReference>
<evidence type="ECO:0000313" key="3">
    <source>
        <dbReference type="Proteomes" id="UP000244677"/>
    </source>
</evidence>
<evidence type="ECO:0000313" key="2">
    <source>
        <dbReference type="EMBL" id="AWG24245.1"/>
    </source>
</evidence>
<keyword evidence="3" id="KW-1185">Reference proteome</keyword>
<dbReference type="OrthoDB" id="739308at2"/>
<organism evidence="2 3">
    <name type="scientific">Flavobacterium kingsejongi</name>
    <dbReference type="NCBI Taxonomy" id="1678728"/>
    <lineage>
        <taxon>Bacteria</taxon>
        <taxon>Pseudomonadati</taxon>
        <taxon>Bacteroidota</taxon>
        <taxon>Flavobacteriia</taxon>
        <taxon>Flavobacteriales</taxon>
        <taxon>Flavobacteriaceae</taxon>
        <taxon>Flavobacterium</taxon>
    </lineage>
</organism>
<proteinExistence type="predicted"/>
<gene>
    <name evidence="2" type="ORF">FK004_02905</name>
</gene>
<dbReference type="KEGG" id="fki:FK004_02905"/>
<sequence>MNFCVIVKIAKRRISFWYQTEGNPYALLKIKESHEIPLYFYVKGNDFRFGTLARDHFYANDPDAYGNYFESIKDPSLHFTIYGNKKPVKQLFYFGVEHCLSYFINTVLYKSESIESFRPNFPLRLLFEADIENPEKTLIESLFREAGYLNLETLDYNKALLYVLHEKGVLNAAQFPLVLQGIDNNLYLQGYKTRYGYQNVLEKVENQGADPRVRILAALILEYITAQNTFLSINREQEIATLLPFCADLLKKQTSVIKGEATLGDGKSYWFRITERNLNEQLLYATNDAFVTIAITEQIAKASSTIEDTILLLRSPEINTSYFMDNLLKKYPHVRGITLTDHDDTMEYLFAQLAASGYSVSKAIPRAPVVPTVTAVHTAKPVLPPISTRVPPPLPPKNNKPAERHTPITIPKVPEPKNTPALPKQAVVLPPLPPKKQS</sequence>
<dbReference type="AlphaFoldDB" id="A0A2S1LKH0"/>
<feature type="region of interest" description="Disordered" evidence="1">
    <location>
        <begin position="384"/>
        <end position="438"/>
    </location>
</feature>
<dbReference type="RefSeq" id="WP_108735897.1">
    <property type="nucleotide sequence ID" value="NZ_CP020919.1"/>
</dbReference>
<dbReference type="Proteomes" id="UP000244677">
    <property type="component" value="Chromosome"/>
</dbReference>
<evidence type="ECO:0000256" key="1">
    <source>
        <dbReference type="SAM" id="MobiDB-lite"/>
    </source>
</evidence>
<accession>A0A2S1LKH0</accession>